<keyword evidence="2" id="KW-0732">Signal</keyword>
<gene>
    <name evidence="3" type="ORF">C1J01_26585</name>
</gene>
<evidence type="ECO:0008006" key="5">
    <source>
        <dbReference type="Google" id="ProtNLM"/>
    </source>
</evidence>
<organism evidence="3 4">
    <name type="scientific">Nonomuraea aridisoli</name>
    <dbReference type="NCBI Taxonomy" id="2070368"/>
    <lineage>
        <taxon>Bacteria</taxon>
        <taxon>Bacillati</taxon>
        <taxon>Actinomycetota</taxon>
        <taxon>Actinomycetes</taxon>
        <taxon>Streptosporangiales</taxon>
        <taxon>Streptosporangiaceae</taxon>
        <taxon>Nonomuraea</taxon>
    </lineage>
</organism>
<evidence type="ECO:0000313" key="3">
    <source>
        <dbReference type="EMBL" id="PZG14556.1"/>
    </source>
</evidence>
<feature type="signal peptide" evidence="2">
    <location>
        <begin position="1"/>
        <end position="23"/>
    </location>
</feature>
<protein>
    <recommendedName>
        <fullName evidence="5">Adhesin domain-containing protein</fullName>
    </recommendedName>
</protein>
<evidence type="ECO:0000256" key="1">
    <source>
        <dbReference type="SAM" id="MobiDB-lite"/>
    </source>
</evidence>
<dbReference type="PROSITE" id="PS51257">
    <property type="entry name" value="PROKAR_LIPOPROTEIN"/>
    <property type="match status" value="1"/>
</dbReference>
<dbReference type="AlphaFoldDB" id="A0A2W2DRE3"/>
<sequence>MARRPRPATIVTMRQIAAFAACAALLAATTTGCGVDLDAEEVHATRSFPFTGGTLTINSSLGGVRVLQGTGGTVRVERWLRGKAVTDDPAWSLRDGTLRLSAACSLVLGDCGARYHVRVPPGVRLSVDARDGVILNGLTQDVDVNSLDRIQVTGASGRLRLRSEGPITGENLTSRYVRGRTSDGAIDVAFAGPPTTLDLQSHDGRVTARVPAGSYAVTARSKEGSERSEVDHDRDVPRKIVARSTTGDVRILER</sequence>
<dbReference type="Proteomes" id="UP000249304">
    <property type="component" value="Unassembled WGS sequence"/>
</dbReference>
<keyword evidence="4" id="KW-1185">Reference proteome</keyword>
<comment type="caution">
    <text evidence="3">The sequence shown here is derived from an EMBL/GenBank/DDBJ whole genome shotgun (WGS) entry which is preliminary data.</text>
</comment>
<dbReference type="EMBL" id="POUD01000125">
    <property type="protein sequence ID" value="PZG14556.1"/>
    <property type="molecule type" value="Genomic_DNA"/>
</dbReference>
<reference evidence="3 4" key="1">
    <citation type="submission" date="2018-01" db="EMBL/GenBank/DDBJ databases">
        <title>Draft genome sequence of Nonomuraea sp. KC333.</title>
        <authorList>
            <person name="Sahin N."/>
            <person name="Saygin H."/>
            <person name="Ay H."/>
        </authorList>
    </citation>
    <scope>NUCLEOTIDE SEQUENCE [LARGE SCALE GENOMIC DNA]</scope>
    <source>
        <strain evidence="3 4">KC333</strain>
    </source>
</reference>
<proteinExistence type="predicted"/>
<evidence type="ECO:0000256" key="2">
    <source>
        <dbReference type="SAM" id="SignalP"/>
    </source>
</evidence>
<accession>A0A2W2DRE3</accession>
<name>A0A2W2DRE3_9ACTN</name>
<feature type="chain" id="PRO_5039243994" description="Adhesin domain-containing protein" evidence="2">
    <location>
        <begin position="24"/>
        <end position="254"/>
    </location>
</feature>
<feature type="compositionally biased region" description="Basic and acidic residues" evidence="1">
    <location>
        <begin position="220"/>
        <end position="238"/>
    </location>
</feature>
<evidence type="ECO:0000313" key="4">
    <source>
        <dbReference type="Proteomes" id="UP000249304"/>
    </source>
</evidence>
<feature type="region of interest" description="Disordered" evidence="1">
    <location>
        <begin position="218"/>
        <end position="254"/>
    </location>
</feature>